<accession>A0AA40TT53</accession>
<keyword evidence="1" id="KW-0805">Transcription regulation</keyword>
<evidence type="ECO:0000313" key="6">
    <source>
        <dbReference type="Proteomes" id="UP000050523"/>
    </source>
</evidence>
<evidence type="ECO:0000256" key="2">
    <source>
        <dbReference type="ARBA" id="ARBA00023125"/>
    </source>
</evidence>
<proteinExistence type="predicted"/>
<dbReference type="InterPro" id="IPR000524">
    <property type="entry name" value="Tscrpt_reg_HTH_GntR"/>
</dbReference>
<dbReference type="InterPro" id="IPR036390">
    <property type="entry name" value="WH_DNA-bd_sf"/>
</dbReference>
<comment type="caution">
    <text evidence="5">The sequence shown here is derived from an EMBL/GenBank/DDBJ whole genome shotgun (WGS) entry which is preliminary data.</text>
</comment>
<dbReference type="CDD" id="cd07377">
    <property type="entry name" value="WHTH_GntR"/>
    <property type="match status" value="1"/>
</dbReference>
<dbReference type="PANTHER" id="PTHR43537">
    <property type="entry name" value="TRANSCRIPTIONAL REGULATOR, GNTR FAMILY"/>
    <property type="match status" value="1"/>
</dbReference>
<dbReference type="AlphaFoldDB" id="A0AA40TT53"/>
<dbReference type="SMART" id="SM00895">
    <property type="entry name" value="FCD"/>
    <property type="match status" value="1"/>
</dbReference>
<dbReference type="EMBL" id="LJRO01000438">
    <property type="protein sequence ID" value="KPY92739.1"/>
    <property type="molecule type" value="Genomic_DNA"/>
</dbReference>
<evidence type="ECO:0000259" key="4">
    <source>
        <dbReference type="PROSITE" id="PS50949"/>
    </source>
</evidence>
<dbReference type="Gene3D" id="1.20.120.530">
    <property type="entry name" value="GntR ligand-binding domain-like"/>
    <property type="match status" value="1"/>
</dbReference>
<dbReference type="PROSITE" id="PS50949">
    <property type="entry name" value="HTH_GNTR"/>
    <property type="match status" value="1"/>
</dbReference>
<dbReference type="InterPro" id="IPR036388">
    <property type="entry name" value="WH-like_DNA-bd_sf"/>
</dbReference>
<dbReference type="RefSeq" id="WP_053480791.1">
    <property type="nucleotide sequence ID" value="NZ_JBGMSQ010000006.1"/>
</dbReference>
<evidence type="ECO:0000256" key="1">
    <source>
        <dbReference type="ARBA" id="ARBA00023015"/>
    </source>
</evidence>
<keyword evidence="3" id="KW-0804">Transcription</keyword>
<protein>
    <submittedName>
        <fullName evidence="5">Transcriptional regulator GntR</fullName>
    </submittedName>
</protein>
<evidence type="ECO:0000313" key="5">
    <source>
        <dbReference type="EMBL" id="KPY92739.1"/>
    </source>
</evidence>
<dbReference type="GO" id="GO:0003677">
    <property type="term" value="F:DNA binding"/>
    <property type="evidence" value="ECO:0007669"/>
    <property type="project" value="UniProtKB-KW"/>
</dbReference>
<dbReference type="Pfam" id="PF00392">
    <property type="entry name" value="GntR"/>
    <property type="match status" value="1"/>
</dbReference>
<dbReference type="Proteomes" id="UP000050523">
    <property type="component" value="Unassembled WGS sequence"/>
</dbReference>
<feature type="domain" description="HTH gntR-type" evidence="4">
    <location>
        <begin position="17"/>
        <end position="84"/>
    </location>
</feature>
<dbReference type="InterPro" id="IPR008920">
    <property type="entry name" value="TF_FadR/GntR_C"/>
</dbReference>
<gene>
    <name evidence="5" type="ORF">ALO43_00875</name>
</gene>
<sequence>MTDRPILLPAMRQVSRDTLQDQVYRQIREALMSGRFQPGQKLTIRGLAEALGSSPMPVREALNRLSAENAFEVTETARLRVPMMTPERLREIRDARVALEGLLAEKAVILINDTDLEDISLLCGQMQQAADSVDVALYLWTNFAFHRRIYAVAKAELIVAAVENFWLHIGPCFALVAPDRAHLQRSMEAHNRIVEALTVRDGAAARAAVTDDIMQAADSLTRLIAKSDHSRSRVSGVKKHECS</sequence>
<dbReference type="Pfam" id="PF07729">
    <property type="entry name" value="FCD"/>
    <property type="match status" value="1"/>
</dbReference>
<dbReference type="SUPFAM" id="SSF48008">
    <property type="entry name" value="GntR ligand-binding domain-like"/>
    <property type="match status" value="1"/>
</dbReference>
<dbReference type="Gene3D" id="1.10.10.10">
    <property type="entry name" value="Winged helix-like DNA-binding domain superfamily/Winged helix DNA-binding domain"/>
    <property type="match status" value="1"/>
</dbReference>
<dbReference type="InterPro" id="IPR011711">
    <property type="entry name" value="GntR_C"/>
</dbReference>
<keyword evidence="2" id="KW-0238">DNA-binding</keyword>
<evidence type="ECO:0000256" key="3">
    <source>
        <dbReference type="ARBA" id="ARBA00023163"/>
    </source>
</evidence>
<name>A0AA40TT53_9PSED</name>
<reference evidence="5 6" key="1">
    <citation type="submission" date="2015-09" db="EMBL/GenBank/DDBJ databases">
        <title>Genome announcement of multiple Pseudomonas syringae strains.</title>
        <authorList>
            <person name="Thakur S."/>
            <person name="Wang P.W."/>
            <person name="Gong Y."/>
            <person name="Weir B.S."/>
            <person name="Guttman D.S."/>
        </authorList>
    </citation>
    <scope>NUCLEOTIDE SEQUENCE [LARGE SCALE GENOMIC DNA]</scope>
    <source>
        <strain evidence="5 6">ICMP9151</strain>
    </source>
</reference>
<dbReference type="SMART" id="SM00345">
    <property type="entry name" value="HTH_GNTR"/>
    <property type="match status" value="1"/>
</dbReference>
<dbReference type="GO" id="GO:0003700">
    <property type="term" value="F:DNA-binding transcription factor activity"/>
    <property type="evidence" value="ECO:0007669"/>
    <property type="project" value="InterPro"/>
</dbReference>
<organism evidence="5 6">
    <name type="scientific">Pseudomonas tremae</name>
    <dbReference type="NCBI Taxonomy" id="200454"/>
    <lineage>
        <taxon>Bacteria</taxon>
        <taxon>Pseudomonadati</taxon>
        <taxon>Pseudomonadota</taxon>
        <taxon>Gammaproteobacteria</taxon>
        <taxon>Pseudomonadales</taxon>
        <taxon>Pseudomonadaceae</taxon>
        <taxon>Pseudomonas</taxon>
    </lineage>
</organism>
<dbReference type="SUPFAM" id="SSF46785">
    <property type="entry name" value="Winged helix' DNA-binding domain"/>
    <property type="match status" value="1"/>
</dbReference>
<dbReference type="PANTHER" id="PTHR43537:SF39">
    <property type="entry name" value="HTH-TYPE TRANSCRIPTIONAL REGULATOR MCBR"/>
    <property type="match status" value="1"/>
</dbReference>